<dbReference type="SUPFAM" id="SSF53756">
    <property type="entry name" value="UDP-Glycosyltransferase/glycogen phosphorylase"/>
    <property type="match status" value="1"/>
</dbReference>
<keyword evidence="4" id="KW-1185">Reference proteome</keyword>
<dbReference type="Proteomes" id="UP000764837">
    <property type="component" value="Unassembled WGS sequence"/>
</dbReference>
<name>A0ABS2M0F2_9ACTN</name>
<dbReference type="Gene3D" id="3.40.50.2000">
    <property type="entry name" value="Glycogen Phosphorylase B"/>
    <property type="match status" value="1"/>
</dbReference>
<evidence type="ECO:0000256" key="1">
    <source>
        <dbReference type="SAM" id="MobiDB-lite"/>
    </source>
</evidence>
<comment type="caution">
    <text evidence="3">The sequence shown here is derived from an EMBL/GenBank/DDBJ whole genome shotgun (WGS) entry which is preliminary data.</text>
</comment>
<protein>
    <submittedName>
        <fullName evidence="3">UDP-N-acetylglucosamine transferase subunit ALG13</fullName>
    </submittedName>
</protein>
<evidence type="ECO:0000313" key="4">
    <source>
        <dbReference type="Proteomes" id="UP000764837"/>
    </source>
</evidence>
<evidence type="ECO:0000259" key="2">
    <source>
        <dbReference type="Pfam" id="PF04101"/>
    </source>
</evidence>
<feature type="domain" description="Glycosyl transferase family 28 C-terminal" evidence="2">
    <location>
        <begin position="93"/>
        <end position="176"/>
    </location>
</feature>
<gene>
    <name evidence="3" type="ORF">JOD64_005103</name>
</gene>
<keyword evidence="3" id="KW-0808">Transferase</keyword>
<sequence length="230" mass="24959">MSAENIGNVPAHRVAAGRPRPAPSTGSFRPRHSGDLARARVLVAVGTDTHPFDRLIRWLEEWHHGVDEDVGLTVQHGHTRAPAVPGAVTFLGHGELQAAMAEADLVVCHAGPATILEARRQGHLPIVTPRDPARGEHVDDHQLLFARRLGAAGMVALAETREAVIGALTEGLADPFRFTVAADPVAATTRRAAVEQVGRIVEELVVASARRRQGARWWSWLLPDRHGERR</sequence>
<dbReference type="GO" id="GO:0016740">
    <property type="term" value="F:transferase activity"/>
    <property type="evidence" value="ECO:0007669"/>
    <property type="project" value="UniProtKB-KW"/>
</dbReference>
<organism evidence="3 4">
    <name type="scientific">Micromonospora luteifusca</name>
    <dbReference type="NCBI Taxonomy" id="709860"/>
    <lineage>
        <taxon>Bacteria</taxon>
        <taxon>Bacillati</taxon>
        <taxon>Actinomycetota</taxon>
        <taxon>Actinomycetes</taxon>
        <taxon>Micromonosporales</taxon>
        <taxon>Micromonosporaceae</taxon>
        <taxon>Micromonospora</taxon>
    </lineage>
</organism>
<proteinExistence type="predicted"/>
<evidence type="ECO:0000313" key="3">
    <source>
        <dbReference type="EMBL" id="MBM7493881.1"/>
    </source>
</evidence>
<dbReference type="Pfam" id="PF04101">
    <property type="entry name" value="Glyco_tran_28_C"/>
    <property type="match status" value="1"/>
</dbReference>
<feature type="region of interest" description="Disordered" evidence="1">
    <location>
        <begin position="1"/>
        <end position="32"/>
    </location>
</feature>
<dbReference type="EMBL" id="JAFBBP010000001">
    <property type="protein sequence ID" value="MBM7493881.1"/>
    <property type="molecule type" value="Genomic_DNA"/>
</dbReference>
<accession>A0ABS2M0F2</accession>
<dbReference type="InterPro" id="IPR007235">
    <property type="entry name" value="Glyco_trans_28_C"/>
</dbReference>
<reference evidence="3 4" key="1">
    <citation type="submission" date="2021-01" db="EMBL/GenBank/DDBJ databases">
        <title>Sequencing the genomes of 1000 actinobacteria strains.</title>
        <authorList>
            <person name="Klenk H.-P."/>
        </authorList>
    </citation>
    <scope>NUCLEOTIDE SEQUENCE [LARGE SCALE GENOMIC DNA]</scope>
    <source>
        <strain evidence="3 4">DSM 100204</strain>
    </source>
</reference>